<organism evidence="2 3">
    <name type="scientific">Porphyra umbilicalis</name>
    <name type="common">Purple laver</name>
    <name type="synonym">Red alga</name>
    <dbReference type="NCBI Taxonomy" id="2786"/>
    <lineage>
        <taxon>Eukaryota</taxon>
        <taxon>Rhodophyta</taxon>
        <taxon>Bangiophyceae</taxon>
        <taxon>Bangiales</taxon>
        <taxon>Bangiaceae</taxon>
        <taxon>Porphyra</taxon>
    </lineage>
</organism>
<evidence type="ECO:0000256" key="1">
    <source>
        <dbReference type="SAM" id="MobiDB-lite"/>
    </source>
</evidence>
<feature type="compositionally biased region" description="Gly residues" evidence="1">
    <location>
        <begin position="30"/>
        <end position="39"/>
    </location>
</feature>
<reference evidence="2 3" key="1">
    <citation type="submission" date="2017-03" db="EMBL/GenBank/DDBJ databases">
        <title>WGS assembly of Porphyra umbilicalis.</title>
        <authorList>
            <person name="Brawley S.H."/>
            <person name="Blouin N.A."/>
            <person name="Ficko-Blean E."/>
            <person name="Wheeler G.L."/>
            <person name="Lohr M."/>
            <person name="Goodson H.V."/>
            <person name="Jenkins J.W."/>
            <person name="Blaby-Haas C.E."/>
            <person name="Helliwell K.E."/>
            <person name="Chan C."/>
            <person name="Marriage T."/>
            <person name="Bhattacharya D."/>
            <person name="Klein A.S."/>
            <person name="Badis Y."/>
            <person name="Brodie J."/>
            <person name="Cao Y."/>
            <person name="Collen J."/>
            <person name="Dittami S.M."/>
            <person name="Gachon C.M."/>
            <person name="Green B.R."/>
            <person name="Karpowicz S."/>
            <person name="Kim J.W."/>
            <person name="Kudahl U."/>
            <person name="Lin S."/>
            <person name="Michel G."/>
            <person name="Mittag M."/>
            <person name="Olson B.J."/>
            <person name="Pangilinan J."/>
            <person name="Peng Y."/>
            <person name="Qiu H."/>
            <person name="Shu S."/>
            <person name="Singer J.T."/>
            <person name="Smith A.G."/>
            <person name="Sprecher B.N."/>
            <person name="Wagner V."/>
            <person name="Wang W."/>
            <person name="Wang Z.-Y."/>
            <person name="Yan J."/>
            <person name="Yarish C."/>
            <person name="Zoeuner-Riek S."/>
            <person name="Zhuang Y."/>
            <person name="Zou Y."/>
            <person name="Lindquist E.A."/>
            <person name="Grimwood J."/>
            <person name="Barry K."/>
            <person name="Rokhsar D.S."/>
            <person name="Schmutz J."/>
            <person name="Stiller J.W."/>
            <person name="Grossman A.R."/>
            <person name="Prochnik S.E."/>
        </authorList>
    </citation>
    <scope>NUCLEOTIDE SEQUENCE [LARGE SCALE GENOMIC DNA]</scope>
    <source>
        <strain evidence="2">4086291</strain>
    </source>
</reference>
<accession>A0A1X6P2B6</accession>
<feature type="compositionally biased region" description="Basic residues" evidence="1">
    <location>
        <begin position="116"/>
        <end position="125"/>
    </location>
</feature>
<feature type="compositionally biased region" description="Low complexity" evidence="1">
    <location>
        <begin position="7"/>
        <end position="17"/>
    </location>
</feature>
<feature type="compositionally biased region" description="Low complexity" evidence="1">
    <location>
        <begin position="99"/>
        <end position="115"/>
    </location>
</feature>
<gene>
    <name evidence="2" type="ORF">BU14_0258s0027</name>
</gene>
<feature type="compositionally biased region" description="Low complexity" evidence="1">
    <location>
        <begin position="159"/>
        <end position="168"/>
    </location>
</feature>
<dbReference type="AlphaFoldDB" id="A0A1X6P2B6"/>
<evidence type="ECO:0000313" key="3">
    <source>
        <dbReference type="Proteomes" id="UP000218209"/>
    </source>
</evidence>
<sequence length="174" mass="17977">MGSGGQPHRAAAERPAALRPPPISTAARAGSGGPSGGGAATATRSTRPAWPRGSNRRAKPHRPLQPAAEGGRRTRVARQRRTPTASGRRHHRPALADHPACCGALGAASSGAPQSSRRRPRRRPQAGRPAPTRAPSRCGACACTGVAKAQTHPPPSPWRPAQRPAARRGGWSGT</sequence>
<protein>
    <submittedName>
        <fullName evidence="2">Uncharacterized protein</fullName>
    </submittedName>
</protein>
<proteinExistence type="predicted"/>
<feature type="compositionally biased region" description="Low complexity" evidence="1">
    <location>
        <begin position="40"/>
        <end position="49"/>
    </location>
</feature>
<feature type="region of interest" description="Disordered" evidence="1">
    <location>
        <begin position="1"/>
        <end position="174"/>
    </location>
</feature>
<name>A0A1X6P2B6_PORUM</name>
<dbReference type="EMBL" id="KV918921">
    <property type="protein sequence ID" value="OSX75022.1"/>
    <property type="molecule type" value="Genomic_DNA"/>
</dbReference>
<keyword evidence="3" id="KW-1185">Reference proteome</keyword>
<feature type="compositionally biased region" description="Basic residues" evidence="1">
    <location>
        <begin position="73"/>
        <end position="93"/>
    </location>
</feature>
<feature type="compositionally biased region" description="Low complexity" evidence="1">
    <location>
        <begin position="126"/>
        <end position="135"/>
    </location>
</feature>
<dbReference type="Proteomes" id="UP000218209">
    <property type="component" value="Unassembled WGS sequence"/>
</dbReference>
<evidence type="ECO:0000313" key="2">
    <source>
        <dbReference type="EMBL" id="OSX75022.1"/>
    </source>
</evidence>